<dbReference type="InterPro" id="IPR003594">
    <property type="entry name" value="HATPase_dom"/>
</dbReference>
<dbReference type="SMART" id="SM00387">
    <property type="entry name" value="HATPase_c"/>
    <property type="match status" value="1"/>
</dbReference>
<dbReference type="InterPro" id="IPR036890">
    <property type="entry name" value="HATPase_C_sf"/>
</dbReference>
<keyword evidence="16" id="KW-1133">Transmembrane helix</keyword>
<comment type="catalytic activity">
    <reaction evidence="1">
        <text>ATP + protein L-histidine = ADP + protein N-phospho-L-histidine.</text>
        <dbReference type="EC" id="2.7.13.3"/>
    </reaction>
</comment>
<reference evidence="21 22" key="3">
    <citation type="journal article" date="2019" name="Int. J. Syst. Evol. Microbiol.">
        <title>Anaerobacillus isosaccharinicus sp. nov., an alkaliphilic bacterium which degrades isosaccharinic acid.</title>
        <authorList>
            <person name="Bassil N.M."/>
            <person name="Lloyd J.R."/>
        </authorList>
    </citation>
    <scope>NUCLEOTIDE SEQUENCE [LARGE SCALE GENOMIC DNA]</scope>
    <source>
        <strain evidence="21 22">NB2006</strain>
    </source>
</reference>
<evidence type="ECO:0000259" key="18">
    <source>
        <dbReference type="PROSITE" id="PS50110"/>
    </source>
</evidence>
<dbReference type="InterPro" id="IPR005467">
    <property type="entry name" value="His_kinase_dom"/>
</dbReference>
<feature type="domain" description="Response regulatory" evidence="18">
    <location>
        <begin position="776"/>
        <end position="892"/>
    </location>
</feature>
<dbReference type="SUPFAM" id="SSF55781">
    <property type="entry name" value="GAF domain-like"/>
    <property type="match status" value="1"/>
</dbReference>
<organism evidence="20 22">
    <name type="scientific">Anaerobacillus isosaccharinicus</name>
    <dbReference type="NCBI Taxonomy" id="1532552"/>
    <lineage>
        <taxon>Bacteria</taxon>
        <taxon>Bacillati</taxon>
        <taxon>Bacillota</taxon>
        <taxon>Bacilli</taxon>
        <taxon>Bacillales</taxon>
        <taxon>Bacillaceae</taxon>
        <taxon>Anaerobacillus</taxon>
    </lineage>
</organism>
<keyword evidence="5" id="KW-1003">Cell membrane</keyword>
<protein>
    <recommendedName>
        <fullName evidence="13">Circadian input-output histidine kinase CikA</fullName>
        <ecNumber evidence="4">2.7.13.3</ecNumber>
    </recommendedName>
</protein>
<dbReference type="CDD" id="cd00082">
    <property type="entry name" value="HisKA"/>
    <property type="match status" value="1"/>
</dbReference>
<dbReference type="Proteomes" id="UP000180175">
    <property type="component" value="Chromosome"/>
</dbReference>
<keyword evidence="6 14" id="KW-0597">Phosphoprotein</keyword>
<dbReference type="Gene3D" id="3.40.50.2300">
    <property type="match status" value="1"/>
</dbReference>
<keyword evidence="9" id="KW-0418">Kinase</keyword>
<proteinExistence type="inferred from homology"/>
<dbReference type="InterPro" id="IPR003661">
    <property type="entry name" value="HisK_dim/P_dom"/>
</dbReference>
<dbReference type="InterPro" id="IPR036097">
    <property type="entry name" value="HisK_dim/P_sf"/>
</dbReference>
<keyword evidence="11" id="KW-0902">Two-component regulatory system</keyword>
<dbReference type="OrthoDB" id="9790669at2"/>
<evidence type="ECO:0000259" key="17">
    <source>
        <dbReference type="PROSITE" id="PS50109"/>
    </source>
</evidence>
<dbReference type="PANTHER" id="PTHR43047">
    <property type="entry name" value="TWO-COMPONENT HISTIDINE PROTEIN KINASE"/>
    <property type="match status" value="1"/>
</dbReference>
<dbReference type="SUPFAM" id="SSF47384">
    <property type="entry name" value="Homodimeric domain of signal transducing histidine kinase"/>
    <property type="match status" value="1"/>
</dbReference>
<reference evidence="20 22" key="1">
    <citation type="submission" date="2016-10" db="EMBL/GenBank/DDBJ databases">
        <title>Draft genome sequences of four alkaliphilic bacteria belonging to the Anaerobacillus genus.</title>
        <authorList>
            <person name="Bassil N.M."/>
            <person name="Lloyd J.R."/>
        </authorList>
    </citation>
    <scope>NUCLEOTIDE SEQUENCE [LARGE SCALE GENOMIC DNA]</scope>
    <source>
        <strain evidence="20 22">NB2006</strain>
    </source>
</reference>
<dbReference type="SUPFAM" id="SSF52172">
    <property type="entry name" value="CheY-like"/>
    <property type="match status" value="1"/>
</dbReference>
<reference evidence="21 22" key="2">
    <citation type="journal article" date="2017" name="Genome Announc.">
        <title>Draft Genome Sequences of Four Alkaliphilic Bacteria Belonging to the Anaerobacillus Genus.</title>
        <authorList>
            <person name="Bassil N.M."/>
            <person name="Lloyd J.R."/>
        </authorList>
    </citation>
    <scope>NUCLEOTIDE SEQUENCE [LARGE SCALE GENOMIC DNA]</scope>
    <source>
        <strain evidence="21 22">NB2006</strain>
    </source>
</reference>
<keyword evidence="7" id="KW-0808">Transferase</keyword>
<keyword evidence="22" id="KW-1185">Reference proteome</keyword>
<dbReference type="InterPro" id="IPR029016">
    <property type="entry name" value="GAF-like_dom_sf"/>
</dbReference>
<keyword evidence="12 16" id="KW-0472">Membrane</keyword>
<feature type="transmembrane region" description="Helical" evidence="16">
    <location>
        <begin position="301"/>
        <end position="318"/>
    </location>
</feature>
<dbReference type="InterPro" id="IPR011006">
    <property type="entry name" value="CheY-like_superfamily"/>
</dbReference>
<sequence length="893" mass="101554">MKLKTKLYLGFGTILVISLFISSITLYTSSQQKKNMENLITNNYERVSLAQSLKFNVQTKARIIREHFIYEQGEAQILEEDILKELVLESVKDLERLSLLVSDKQDLRRLVIKLEELNVKHNANILTIVDLVKMDHYDEAKRMMLIENSEVRIALINEIDDLTEREEAEMAFLVAQSLQQYQFTQDLFLILIFCSTLLVLSITTSVIRSFTKSLNSVRSVMTNLPNNSFEKIPRIENQFKNEFGDVAKAYNEMADALERFAINEKELNDSLKEENWVKTKYADIATSFQGAQKLTSFSDVFITKIALIVGATFGVFYFKDEKGLKRTGSFAANKIDLEEQIFRNGEGLVGQCAMSNQIMVLDNLPKNYIETKSGLGSATPTSLIILPIEFQGEVLGVIELAKFEKFTPLQQRLLEQVCNSIGPNIDRIIYHMEIERLLSESQSLTEELQAQSEELQQQQEELRTINEDLYKENVRSDEKTKELEVIKDNLEEKNREILLSSKYKTEFLANMSHELRTPLNSMLILSEILADNSQSNLTEKQIEYAKAIHTSGKDLLNLINDILDLSKVESGKLEIYPEEVEVNDIKAFVHRQFSPIARNKGVDFEIVIDRDTSEVIVTDDQRLKQILKNLLSNAFKFTNEGKVIFQIKPGNKESIFKMVFSVIDTGIGIPQNKHEIIFEAFSQVDGTTSRKFGGTGLGLSISRELSQLLCGYIEVTSEEGIGSTFSLYLPELNIENQFEDNKLVAASLEESIDGEVAEVESECNNQPEDGVLENIHVLLVDDDIRNVFALTSALEMEKMTVLYAENGIDALNIIKQSKVDIVLMDIMMPKMDGYEAMEEIRNDKNFKHIPIIALTAKAMKADRQKCIEAGASDYISKPVNIEQLLSLMKVWLY</sequence>
<evidence type="ECO:0000313" key="21">
    <source>
        <dbReference type="EMBL" id="QOY34272.1"/>
    </source>
</evidence>
<dbReference type="Gene3D" id="3.30.565.10">
    <property type="entry name" value="Histidine kinase-like ATPase, C-terminal domain"/>
    <property type="match status" value="1"/>
</dbReference>
<dbReference type="SUPFAM" id="SSF55874">
    <property type="entry name" value="ATPase domain of HSP90 chaperone/DNA topoisomerase II/histidine kinase"/>
    <property type="match status" value="1"/>
</dbReference>
<feature type="transmembrane region" description="Helical" evidence="16">
    <location>
        <begin position="7"/>
        <end position="27"/>
    </location>
</feature>
<name>A0A1S2KX21_9BACI</name>
<feature type="transmembrane region" description="Helical" evidence="16">
    <location>
        <begin position="187"/>
        <end position="211"/>
    </location>
</feature>
<feature type="domain" description="Histidine kinase" evidence="17">
    <location>
        <begin position="510"/>
        <end position="733"/>
    </location>
</feature>
<evidence type="ECO:0000256" key="7">
    <source>
        <dbReference type="ARBA" id="ARBA00022679"/>
    </source>
</evidence>
<evidence type="ECO:0000256" key="3">
    <source>
        <dbReference type="ARBA" id="ARBA00006402"/>
    </source>
</evidence>
<evidence type="ECO:0000256" key="6">
    <source>
        <dbReference type="ARBA" id="ARBA00022553"/>
    </source>
</evidence>
<dbReference type="InterPro" id="IPR001789">
    <property type="entry name" value="Sig_transdc_resp-reg_receiver"/>
</dbReference>
<evidence type="ECO:0000256" key="8">
    <source>
        <dbReference type="ARBA" id="ARBA00022741"/>
    </source>
</evidence>
<dbReference type="PROSITE" id="PS50110">
    <property type="entry name" value="RESPONSE_REGULATORY"/>
    <property type="match status" value="1"/>
</dbReference>
<dbReference type="Gene3D" id="6.10.340.10">
    <property type="match status" value="1"/>
</dbReference>
<dbReference type="GO" id="GO:0009927">
    <property type="term" value="F:histidine phosphotransfer kinase activity"/>
    <property type="evidence" value="ECO:0007669"/>
    <property type="project" value="TreeGrafter"/>
</dbReference>
<evidence type="ECO:0000313" key="20">
    <source>
        <dbReference type="EMBL" id="OIJ04729.1"/>
    </source>
</evidence>
<keyword evidence="10" id="KW-0067">ATP-binding</keyword>
<evidence type="ECO:0000256" key="2">
    <source>
        <dbReference type="ARBA" id="ARBA00004651"/>
    </source>
</evidence>
<feature type="domain" description="HAMP" evidence="19">
    <location>
        <begin position="208"/>
        <end position="262"/>
    </location>
</feature>
<dbReference type="SMART" id="SM00388">
    <property type="entry name" value="HisKA"/>
    <property type="match status" value="1"/>
</dbReference>
<evidence type="ECO:0000256" key="5">
    <source>
        <dbReference type="ARBA" id="ARBA00022475"/>
    </source>
</evidence>
<accession>A0A1S2KX21</accession>
<dbReference type="InterPro" id="IPR004358">
    <property type="entry name" value="Sig_transdc_His_kin-like_C"/>
</dbReference>
<evidence type="ECO:0000256" key="13">
    <source>
        <dbReference type="ARBA" id="ARBA00074306"/>
    </source>
</evidence>
<dbReference type="EMBL" id="LQXD01000197">
    <property type="protein sequence ID" value="OIJ04729.1"/>
    <property type="molecule type" value="Genomic_DNA"/>
</dbReference>
<evidence type="ECO:0000256" key="15">
    <source>
        <dbReference type="SAM" id="Coils"/>
    </source>
</evidence>
<dbReference type="SMART" id="SM00065">
    <property type="entry name" value="GAF"/>
    <property type="match status" value="1"/>
</dbReference>
<evidence type="ECO:0000256" key="14">
    <source>
        <dbReference type="PROSITE-ProRule" id="PRU00169"/>
    </source>
</evidence>
<feature type="coiled-coil region" evidence="15">
    <location>
        <begin position="434"/>
        <end position="496"/>
    </location>
</feature>
<gene>
    <name evidence="21" type="ORF">AWH56_016235</name>
    <name evidence="20" type="ORF">AWH56_22415</name>
</gene>
<dbReference type="PRINTS" id="PR00344">
    <property type="entry name" value="BCTRLSENSOR"/>
</dbReference>
<comment type="similarity">
    <text evidence="3">In the N-terminal section; belongs to the phytochrome family.</text>
</comment>
<dbReference type="CDD" id="cd16922">
    <property type="entry name" value="HATPase_EvgS-ArcB-TorS-like"/>
    <property type="match status" value="1"/>
</dbReference>
<dbReference type="GO" id="GO:0000155">
    <property type="term" value="F:phosphorelay sensor kinase activity"/>
    <property type="evidence" value="ECO:0007669"/>
    <property type="project" value="InterPro"/>
</dbReference>
<dbReference type="AlphaFoldDB" id="A0A1S2KX21"/>
<dbReference type="InterPro" id="IPR003660">
    <property type="entry name" value="HAMP_dom"/>
</dbReference>
<dbReference type="CDD" id="cd17546">
    <property type="entry name" value="REC_hyHK_CKI1_RcsC-like"/>
    <property type="match status" value="1"/>
</dbReference>
<dbReference type="Gene3D" id="1.10.287.130">
    <property type="match status" value="1"/>
</dbReference>
<evidence type="ECO:0000256" key="1">
    <source>
        <dbReference type="ARBA" id="ARBA00000085"/>
    </source>
</evidence>
<dbReference type="Pfam" id="PF02518">
    <property type="entry name" value="HATPase_c"/>
    <property type="match status" value="1"/>
</dbReference>
<dbReference type="Pfam" id="PF13185">
    <property type="entry name" value="GAF_2"/>
    <property type="match status" value="1"/>
</dbReference>
<evidence type="ECO:0000256" key="11">
    <source>
        <dbReference type="ARBA" id="ARBA00023012"/>
    </source>
</evidence>
<keyword evidence="8" id="KW-0547">Nucleotide-binding</keyword>
<dbReference type="PROSITE" id="PS50885">
    <property type="entry name" value="HAMP"/>
    <property type="match status" value="1"/>
</dbReference>
<keyword evidence="15" id="KW-0175">Coiled coil</keyword>
<comment type="subcellular location">
    <subcellularLocation>
        <location evidence="2">Cell membrane</location>
        <topology evidence="2">Multi-pass membrane protein</topology>
    </subcellularLocation>
</comment>
<evidence type="ECO:0000256" key="4">
    <source>
        <dbReference type="ARBA" id="ARBA00012438"/>
    </source>
</evidence>
<dbReference type="PROSITE" id="PS50109">
    <property type="entry name" value="HIS_KIN"/>
    <property type="match status" value="1"/>
</dbReference>
<evidence type="ECO:0000256" key="12">
    <source>
        <dbReference type="ARBA" id="ARBA00023136"/>
    </source>
</evidence>
<evidence type="ECO:0000256" key="10">
    <source>
        <dbReference type="ARBA" id="ARBA00022840"/>
    </source>
</evidence>
<dbReference type="SMART" id="SM00448">
    <property type="entry name" value="REC"/>
    <property type="match status" value="1"/>
</dbReference>
<dbReference type="GO" id="GO:0005524">
    <property type="term" value="F:ATP binding"/>
    <property type="evidence" value="ECO:0007669"/>
    <property type="project" value="UniProtKB-KW"/>
</dbReference>
<keyword evidence="16" id="KW-0812">Transmembrane</keyword>
<evidence type="ECO:0000259" key="19">
    <source>
        <dbReference type="PROSITE" id="PS50885"/>
    </source>
</evidence>
<dbReference type="GO" id="GO:0005886">
    <property type="term" value="C:plasma membrane"/>
    <property type="evidence" value="ECO:0007669"/>
    <property type="project" value="UniProtKB-SubCell"/>
</dbReference>
<feature type="modified residue" description="4-aspartylphosphate" evidence="14">
    <location>
        <position position="825"/>
    </location>
</feature>
<dbReference type="EC" id="2.7.13.3" evidence="4"/>
<reference evidence="21" key="4">
    <citation type="submission" date="2020-10" db="EMBL/GenBank/DDBJ databases">
        <authorList>
            <person name="Bassil N.M."/>
            <person name="Lloyd J.R."/>
        </authorList>
    </citation>
    <scope>NUCLEOTIDE SEQUENCE</scope>
    <source>
        <strain evidence="21">NB2006</strain>
    </source>
</reference>
<evidence type="ECO:0000256" key="9">
    <source>
        <dbReference type="ARBA" id="ARBA00022777"/>
    </source>
</evidence>
<evidence type="ECO:0000313" key="22">
    <source>
        <dbReference type="Proteomes" id="UP000180175"/>
    </source>
</evidence>
<dbReference type="PANTHER" id="PTHR43047:SF72">
    <property type="entry name" value="OSMOSENSING HISTIDINE PROTEIN KINASE SLN1"/>
    <property type="match status" value="1"/>
</dbReference>
<dbReference type="Pfam" id="PF00512">
    <property type="entry name" value="HisKA"/>
    <property type="match status" value="1"/>
</dbReference>
<dbReference type="Pfam" id="PF00072">
    <property type="entry name" value="Response_reg"/>
    <property type="match status" value="1"/>
</dbReference>
<dbReference type="InterPro" id="IPR003018">
    <property type="entry name" value="GAF"/>
</dbReference>
<dbReference type="RefSeq" id="WP_071319146.1">
    <property type="nucleotide sequence ID" value="NZ_CP063356.2"/>
</dbReference>
<dbReference type="EMBL" id="CP063356">
    <property type="protein sequence ID" value="QOY34272.1"/>
    <property type="molecule type" value="Genomic_DNA"/>
</dbReference>
<dbReference type="Gene3D" id="3.30.450.40">
    <property type="match status" value="1"/>
</dbReference>
<dbReference type="FunFam" id="3.30.565.10:FF:000010">
    <property type="entry name" value="Sensor histidine kinase RcsC"/>
    <property type="match status" value="1"/>
</dbReference>
<dbReference type="KEGG" id="aia:AWH56_016235"/>
<evidence type="ECO:0000256" key="16">
    <source>
        <dbReference type="SAM" id="Phobius"/>
    </source>
</evidence>